<reference evidence="3" key="1">
    <citation type="journal article" date="2019" name="bioRxiv">
        <title>Genomics, evolutionary history and diagnostics of the Alternaria alternata species group including apple and Asian pear pathotypes.</title>
        <authorList>
            <person name="Armitage A.D."/>
            <person name="Cockerton H.M."/>
            <person name="Sreenivasaprasad S."/>
            <person name="Woodhall J.W."/>
            <person name="Lane C.R."/>
            <person name="Harrison R.J."/>
            <person name="Clarkson J.P."/>
        </authorList>
    </citation>
    <scope>NUCLEOTIDE SEQUENCE [LARGE SCALE GENOMIC DNA]</scope>
    <source>
        <strain evidence="3">RGR 97.0016</strain>
    </source>
</reference>
<dbReference type="EMBL" id="PEJP01000041">
    <property type="protein sequence ID" value="RYO54195.1"/>
    <property type="molecule type" value="Genomic_DNA"/>
</dbReference>
<sequence>MDTAKQGKSDYLLSRAIEWGLADTVELLLVSGANPQNHGIDALDPIHGRTNMVNSEEIHFSIAAHLFLKLIPMSHYYSSREDDPSAFPMRRARRLRKDVGPFSPDDIQKPSLT</sequence>
<protein>
    <submittedName>
        <fullName evidence="2">Uncharacterized protein</fullName>
    </submittedName>
</protein>
<evidence type="ECO:0000313" key="3">
    <source>
        <dbReference type="Proteomes" id="UP000293823"/>
    </source>
</evidence>
<evidence type="ECO:0000313" key="2">
    <source>
        <dbReference type="EMBL" id="RYO54195.1"/>
    </source>
</evidence>
<comment type="caution">
    <text evidence="2">The sequence shown here is derived from an EMBL/GenBank/DDBJ whole genome shotgun (WGS) entry which is preliminary data.</text>
</comment>
<name>A0A4Q4RCA7_9PLEO</name>
<dbReference type="AlphaFoldDB" id="A0A4Q4RCA7"/>
<dbReference type="Proteomes" id="UP000293823">
    <property type="component" value="Unassembled WGS sequence"/>
</dbReference>
<keyword evidence="3" id="KW-1185">Reference proteome</keyword>
<organism evidence="2 3">
    <name type="scientific">Alternaria arborescens</name>
    <dbReference type="NCBI Taxonomy" id="156630"/>
    <lineage>
        <taxon>Eukaryota</taxon>
        <taxon>Fungi</taxon>
        <taxon>Dikarya</taxon>
        <taxon>Ascomycota</taxon>
        <taxon>Pezizomycotina</taxon>
        <taxon>Dothideomycetes</taxon>
        <taxon>Pleosporomycetidae</taxon>
        <taxon>Pleosporales</taxon>
        <taxon>Pleosporineae</taxon>
        <taxon>Pleosporaceae</taxon>
        <taxon>Alternaria</taxon>
        <taxon>Alternaria sect. Alternaria</taxon>
    </lineage>
</organism>
<proteinExistence type="predicted"/>
<accession>A0A4Q4RCA7</accession>
<feature type="region of interest" description="Disordered" evidence="1">
    <location>
        <begin position="78"/>
        <end position="113"/>
    </location>
</feature>
<evidence type="ECO:0000256" key="1">
    <source>
        <dbReference type="SAM" id="MobiDB-lite"/>
    </source>
</evidence>
<gene>
    <name evidence="2" type="ORF">AA0113_g9248</name>
</gene>